<evidence type="ECO:0000256" key="1">
    <source>
        <dbReference type="ARBA" id="ARBA00009199"/>
    </source>
</evidence>
<protein>
    <submittedName>
        <fullName evidence="3">Amidase</fullName>
    </submittedName>
</protein>
<reference evidence="3 4" key="1">
    <citation type="submission" date="2019-02" db="EMBL/GenBank/DDBJ databases">
        <title>Emended description of the genus Rhodopseudomonas and description of Rhodopseudomonas albus sp. nov., a non-phototrophic, heavy-metal-tolerant bacterium isolated from garden soil.</title>
        <authorList>
            <person name="Bao Z."/>
            <person name="Cao W.W."/>
            <person name="Sato Y."/>
            <person name="Nishizawa T."/>
            <person name="Zhao J."/>
            <person name="Guo Y."/>
            <person name="Ohta H."/>
        </authorList>
    </citation>
    <scope>NUCLEOTIDE SEQUENCE [LARGE SCALE GENOMIC DNA]</scope>
    <source>
        <strain evidence="3 4">SK50-23</strain>
    </source>
</reference>
<evidence type="ECO:0000313" key="4">
    <source>
        <dbReference type="Proteomes" id="UP000682843"/>
    </source>
</evidence>
<accession>A0ABX8A7X2</accession>
<dbReference type="SUPFAM" id="SSF75304">
    <property type="entry name" value="Amidase signature (AS) enzymes"/>
    <property type="match status" value="1"/>
</dbReference>
<dbReference type="PANTHER" id="PTHR11895:SF151">
    <property type="entry name" value="GLUTAMYL-TRNA(GLN) AMIDOTRANSFERASE SUBUNIT A"/>
    <property type="match status" value="1"/>
</dbReference>
<comment type="similarity">
    <text evidence="1">Belongs to the amidase family.</text>
</comment>
<feature type="domain" description="Amidase" evidence="2">
    <location>
        <begin position="44"/>
        <end position="445"/>
    </location>
</feature>
<sequence length="461" mass="50432">MKIADQTTLAKSDTLLTAGNSLTELTATEFLRIRAKGQISALDYVQACLDRIEALDSTVQAWKVFDRERAERRARQDDAQDPQKRGRIGGVPVGVKDIFNTYDFPTSMGSPIMENYTPGNDARVVSDIRLEGGLVLGKTITAEFAVHSPGPTKNPWSLDRSPGTSSSGSAVAVATRMVPVALATQTGGSIIRPASYCGIAGFKPSFGLIPRTAMLKTTDTLDTVGFLARSTDDLQLMFETCRVRGHNYPVSETALNEASRQQTPRRWRVGIVNGPKASYESVRVKSAIDDVARKLENAGCEVFQHQLPEPYSTVHDLHDTIYRRALAYYFKTEWASHADLFSASMHEMVEGGIAITPAKYMAAIEQQNSFRQRFDAETEAFDVLICPSTSDEAPLGLHAPDLPDHCLIWTFVGAPVIGLPVLTGSTGLPVGLQIVGRRFADYKLLAFARFAEEVLLSRTAQ</sequence>
<dbReference type="EMBL" id="CP036498">
    <property type="protein sequence ID" value="QUS39116.1"/>
    <property type="molecule type" value="Genomic_DNA"/>
</dbReference>
<evidence type="ECO:0000313" key="3">
    <source>
        <dbReference type="EMBL" id="QUS39116.1"/>
    </source>
</evidence>
<name>A0ABX8A7X2_9BRAD</name>
<dbReference type="Gene3D" id="3.90.1300.10">
    <property type="entry name" value="Amidase signature (AS) domain"/>
    <property type="match status" value="1"/>
</dbReference>
<dbReference type="Proteomes" id="UP000682843">
    <property type="component" value="Chromosome"/>
</dbReference>
<dbReference type="InterPro" id="IPR036928">
    <property type="entry name" value="AS_sf"/>
</dbReference>
<dbReference type="InterPro" id="IPR023631">
    <property type="entry name" value="Amidase_dom"/>
</dbReference>
<dbReference type="PANTHER" id="PTHR11895">
    <property type="entry name" value="TRANSAMIDASE"/>
    <property type="match status" value="1"/>
</dbReference>
<keyword evidence="4" id="KW-1185">Reference proteome</keyword>
<dbReference type="InterPro" id="IPR000120">
    <property type="entry name" value="Amidase"/>
</dbReference>
<gene>
    <name evidence="3" type="ORF">RPMA_09910</name>
</gene>
<dbReference type="RefSeq" id="WP_211912662.1">
    <property type="nucleotide sequence ID" value="NZ_CP036498.1"/>
</dbReference>
<dbReference type="Pfam" id="PF01425">
    <property type="entry name" value="Amidase"/>
    <property type="match status" value="1"/>
</dbReference>
<evidence type="ECO:0000259" key="2">
    <source>
        <dbReference type="Pfam" id="PF01425"/>
    </source>
</evidence>
<proteinExistence type="inferred from homology"/>
<organism evidence="3 4">
    <name type="scientific">Tardiphaga alba</name>
    <dbReference type="NCBI Taxonomy" id="340268"/>
    <lineage>
        <taxon>Bacteria</taxon>
        <taxon>Pseudomonadati</taxon>
        <taxon>Pseudomonadota</taxon>
        <taxon>Alphaproteobacteria</taxon>
        <taxon>Hyphomicrobiales</taxon>
        <taxon>Nitrobacteraceae</taxon>
        <taxon>Tardiphaga</taxon>
    </lineage>
</organism>